<sequence length="1215" mass="137643">MEDYFSQPTTEAQAIAHLWTQSESDEKAIKHRNQTRHFWNEHERWLISRGYSIQPRTKNSRLVLSNRKEGEKLKHGDFLACKGLEWAEAVRIDDNEIVYLKITSPESESEESGINEFIYHPVASPEPFNHCLKPLEILEFPSAKDTKILVLPAYPLFDPRKLIDVGDAIDFFRQIIEGIMFLHQLHIAYGGCRSENIVVQTTKSYGDSMRRALRLASSSIKGTNPIVPSTTRVIRRYHLVDFSQSRGYDPNKVPGNADLTDQAILPFREDPFSIDVYDLGMLIKELVESREGLDFMRPLISDMTQEHPPHRPKVEDVMLRFESGNRSIDPQQLQRPLIPKNSSFLNKLFRHMSHRLRSSSTLDITEPPITIEPWSGSNSEDSSPSTSSQTSGPRFVAIKIKGKEGTPQLPDIKKLRRRPRIPEFDSEYVGNETDTSATSGNNMKAVLDLFCYKALGLSNDIFVSTKLSVVDSPYVLSVMAALGIASLALSLPALIDNCIDYAKRLHDKIHTFNNAGIIFKGYWDEYKIYSHQLEASLIFVKDISQFLSLSLDETIRMALFQLNAASDVTIQLADRSFDDVGHLRKLWFTLYGKSALEKSLREVNKSHDIFLRSLHYTVLFGGSRVETKMAEHIDRSPSSSLVMVQNLKNAIVGSLNDSTAKKVRIEMEDLPKGSLKPLYLGSEIRYLEPLDRDQSPRLVERHYDTRDYGREDVLVKYRKLARILSGTSLEMGILPCEGFIAASEYCHFVFRTPLGMGKPRTLRQLLCSPLNDNGIGPSITERVRLAVTMATAVLYVHAAKLVHKNIRPENVLLFEGLSNANDPYSVYPYRLGTAVLMGFDFVRLDSDKTIIGTRVYQVRSGDWQKNIYMHPRRQGEYTEVSYNMLHDIYSLGVVLLEIALWKTFVVEDISGHGIIYNPNPQAYLFHDSKTKQPKRPEEIQAALIQTAKDLIPMSLGEKYRDVVLMCLNSLEGSFEGTEGMRDVDGIIVVLVMAALGIASLALSLPALIDNCIDYAKRLHNKIHTFNNAGIIFKGYWDEYKIYSHQLEASLIFAKDISQFLSSSLDETIRMALFQLNAASDVTIQLADRSFDDVGHLRKLWFTLYGKSALEKSLREVNKSHDIFLRSLHYTVLFGGSRVETKMAEHIDRSPSSSLVMVQNLNDAIVGSLNVTVDNVLPLLWRFVSHDPQHDTLVRAFVQAQPKVKLALEKLVRTAS</sequence>
<keyword evidence="2" id="KW-0472">Membrane</keyword>
<comment type="caution">
    <text evidence="4">The sequence shown here is derived from an EMBL/GenBank/DDBJ whole genome shotgun (WGS) entry which is preliminary data.</text>
</comment>
<dbReference type="InterPro" id="IPR000719">
    <property type="entry name" value="Prot_kinase_dom"/>
</dbReference>
<dbReference type="Proteomes" id="UP001050691">
    <property type="component" value="Unassembled WGS sequence"/>
</dbReference>
<dbReference type="PANTHER" id="PTHR37542">
    <property type="entry name" value="HELO DOMAIN-CONTAINING PROTEIN-RELATED"/>
    <property type="match status" value="1"/>
</dbReference>
<feature type="transmembrane region" description="Helical" evidence="2">
    <location>
        <begin position="986"/>
        <end position="1008"/>
    </location>
</feature>
<reference evidence="4" key="1">
    <citation type="submission" date="2021-10" db="EMBL/GenBank/DDBJ databases">
        <title>De novo Genome Assembly of Clathrus columnatus (Basidiomycota, Fungi) Using Illumina and Nanopore Sequence Data.</title>
        <authorList>
            <person name="Ogiso-Tanaka E."/>
            <person name="Itagaki H."/>
            <person name="Hosoya T."/>
            <person name="Hosaka K."/>
        </authorList>
    </citation>
    <scope>NUCLEOTIDE SEQUENCE</scope>
    <source>
        <strain evidence="4">MO-923</strain>
    </source>
</reference>
<organism evidence="4 5">
    <name type="scientific">Clathrus columnatus</name>
    <dbReference type="NCBI Taxonomy" id="1419009"/>
    <lineage>
        <taxon>Eukaryota</taxon>
        <taxon>Fungi</taxon>
        <taxon>Dikarya</taxon>
        <taxon>Basidiomycota</taxon>
        <taxon>Agaricomycotina</taxon>
        <taxon>Agaricomycetes</taxon>
        <taxon>Phallomycetidae</taxon>
        <taxon>Phallales</taxon>
        <taxon>Clathraceae</taxon>
        <taxon>Clathrus</taxon>
    </lineage>
</organism>
<gene>
    <name evidence="4" type="ORF">Clacol_010049</name>
</gene>
<accession>A0AAV5ATX5</accession>
<dbReference type="PANTHER" id="PTHR37542:SF3">
    <property type="entry name" value="PRION-INHIBITION AND PROPAGATION HELO DOMAIN-CONTAINING PROTEIN"/>
    <property type="match status" value="1"/>
</dbReference>
<evidence type="ECO:0000256" key="2">
    <source>
        <dbReference type="SAM" id="Phobius"/>
    </source>
</evidence>
<evidence type="ECO:0000259" key="3">
    <source>
        <dbReference type="PROSITE" id="PS50011"/>
    </source>
</evidence>
<evidence type="ECO:0000313" key="5">
    <source>
        <dbReference type="Proteomes" id="UP001050691"/>
    </source>
</evidence>
<dbReference type="EMBL" id="BPWL01000011">
    <property type="protein sequence ID" value="GJJ15771.1"/>
    <property type="molecule type" value="Genomic_DNA"/>
</dbReference>
<dbReference type="GO" id="GO:0004672">
    <property type="term" value="F:protein kinase activity"/>
    <property type="evidence" value="ECO:0007669"/>
    <property type="project" value="InterPro"/>
</dbReference>
<keyword evidence="5" id="KW-1185">Reference proteome</keyword>
<feature type="region of interest" description="Disordered" evidence="1">
    <location>
        <begin position="367"/>
        <end position="393"/>
    </location>
</feature>
<keyword evidence="2" id="KW-0812">Transmembrane</keyword>
<dbReference type="Gene3D" id="1.10.510.10">
    <property type="entry name" value="Transferase(Phosphotransferase) domain 1"/>
    <property type="match status" value="2"/>
</dbReference>
<dbReference type="InterPro" id="IPR011009">
    <property type="entry name" value="Kinase-like_dom_sf"/>
</dbReference>
<dbReference type="PROSITE" id="PS50011">
    <property type="entry name" value="PROTEIN_KINASE_DOM"/>
    <property type="match status" value="1"/>
</dbReference>
<feature type="compositionally biased region" description="Low complexity" evidence="1">
    <location>
        <begin position="375"/>
        <end position="391"/>
    </location>
</feature>
<feature type="domain" description="Protein kinase" evidence="3">
    <location>
        <begin position="627"/>
        <end position="987"/>
    </location>
</feature>
<dbReference type="SUPFAM" id="SSF56112">
    <property type="entry name" value="Protein kinase-like (PK-like)"/>
    <property type="match status" value="2"/>
</dbReference>
<dbReference type="AlphaFoldDB" id="A0AAV5ATX5"/>
<proteinExistence type="predicted"/>
<evidence type="ECO:0000313" key="4">
    <source>
        <dbReference type="EMBL" id="GJJ15771.1"/>
    </source>
</evidence>
<dbReference type="GO" id="GO:0005524">
    <property type="term" value="F:ATP binding"/>
    <property type="evidence" value="ECO:0007669"/>
    <property type="project" value="InterPro"/>
</dbReference>
<evidence type="ECO:0000256" key="1">
    <source>
        <dbReference type="SAM" id="MobiDB-lite"/>
    </source>
</evidence>
<protein>
    <recommendedName>
        <fullName evidence="3">Protein kinase domain-containing protein</fullName>
    </recommendedName>
</protein>
<keyword evidence="2" id="KW-1133">Transmembrane helix</keyword>
<name>A0AAV5ATX5_9AGAM</name>